<evidence type="ECO:0000256" key="4">
    <source>
        <dbReference type="ARBA" id="ARBA00049578"/>
    </source>
</evidence>
<dbReference type="Gene3D" id="3.20.20.70">
    <property type="entry name" value="Aldolase class I"/>
    <property type="match status" value="1"/>
</dbReference>
<feature type="non-terminal residue" evidence="8">
    <location>
        <position position="216"/>
    </location>
</feature>
<reference evidence="8" key="1">
    <citation type="submission" date="2019-09" db="EMBL/GenBank/DDBJ databases">
        <title>Characterisation of the sponge microbiome using genome-centric metagenomics.</title>
        <authorList>
            <person name="Engelberts J.P."/>
            <person name="Robbins S.J."/>
            <person name="De Goeij J.M."/>
            <person name="Aranda M."/>
            <person name="Bell S.C."/>
            <person name="Webster N.S."/>
        </authorList>
    </citation>
    <scope>NUCLEOTIDE SEQUENCE</scope>
    <source>
        <strain evidence="8">SB0675_bin_29</strain>
    </source>
</reference>
<protein>
    <recommendedName>
        <fullName evidence="6">dihydrouracil dehydrogenase (NAD(+))</fullName>
        <ecNumber evidence="6">1.3.1.1</ecNumber>
    </recommendedName>
</protein>
<accession>A0A6B1G7F7</accession>
<organism evidence="8">
    <name type="scientific">Caldilineaceae bacterium SB0675_bin_29</name>
    <dbReference type="NCBI Taxonomy" id="2605266"/>
    <lineage>
        <taxon>Bacteria</taxon>
        <taxon>Bacillati</taxon>
        <taxon>Chloroflexota</taxon>
        <taxon>Caldilineae</taxon>
        <taxon>Caldilineales</taxon>
        <taxon>Caldilineaceae</taxon>
    </lineage>
</organism>
<sequence length="216" mass="22091">MSEDLPNLSVPFLESDLPSPLVLASGIWGTTVSLLVRAADEGCGAVTAKSCGPEPRHGHVNPSCIDWGGGLLNAIGLANPGVDEEIGLLTEAKARLQPRGVAVIASIFAGTASEFGEVARRVADAKPDFLEVNISCPNVEDSFGEPFAANADATANVTGYVKEAVTGQAIPVIVKLAPNVPSVGRIAQAAVHAVADALCALNTMPGLVLDPYCGQP</sequence>
<keyword evidence="1" id="KW-0560">Oxidoreductase</keyword>
<gene>
    <name evidence="8" type="ORF">F4148_20190</name>
</gene>
<dbReference type="GO" id="GO:0004159">
    <property type="term" value="F:dihydropyrimidine dehydrogenase (NAD+) activity"/>
    <property type="evidence" value="ECO:0007669"/>
    <property type="project" value="UniProtKB-EC"/>
</dbReference>
<dbReference type="GO" id="GO:0005737">
    <property type="term" value="C:cytoplasm"/>
    <property type="evidence" value="ECO:0007669"/>
    <property type="project" value="InterPro"/>
</dbReference>
<dbReference type="AlphaFoldDB" id="A0A6B1G7F7"/>
<dbReference type="EMBL" id="VYDA01000715">
    <property type="protein sequence ID" value="MYH63961.1"/>
    <property type="molecule type" value="Genomic_DNA"/>
</dbReference>
<comment type="catalytic activity">
    <reaction evidence="2">
        <text>5,6-dihydrothymine + NAD(+) = thymine + NADH + H(+)</text>
        <dbReference type="Rhea" id="RHEA:28791"/>
        <dbReference type="ChEBI" id="CHEBI:15378"/>
        <dbReference type="ChEBI" id="CHEBI:17821"/>
        <dbReference type="ChEBI" id="CHEBI:27468"/>
        <dbReference type="ChEBI" id="CHEBI:57540"/>
        <dbReference type="ChEBI" id="CHEBI:57945"/>
        <dbReference type="EC" id="1.3.1.1"/>
    </reaction>
</comment>
<dbReference type="SUPFAM" id="SSF51395">
    <property type="entry name" value="FMN-linked oxidoreductases"/>
    <property type="match status" value="1"/>
</dbReference>
<dbReference type="InterPro" id="IPR005720">
    <property type="entry name" value="Dihydroorotate_DH_cat"/>
</dbReference>
<dbReference type="Pfam" id="PF01180">
    <property type="entry name" value="DHO_dh"/>
    <property type="match status" value="1"/>
</dbReference>
<feature type="domain" description="Dihydroorotate dehydrogenase catalytic" evidence="7">
    <location>
        <begin position="8"/>
        <end position="203"/>
    </location>
</feature>
<proteinExistence type="predicted"/>
<dbReference type="PANTHER" id="PTHR43073:SF2">
    <property type="entry name" value="DIHYDROPYRIMIDINE DEHYDROGENASE [NADP(+)]"/>
    <property type="match status" value="1"/>
</dbReference>
<evidence type="ECO:0000256" key="2">
    <source>
        <dbReference type="ARBA" id="ARBA00047685"/>
    </source>
</evidence>
<evidence type="ECO:0000313" key="8">
    <source>
        <dbReference type="EMBL" id="MYH63961.1"/>
    </source>
</evidence>
<name>A0A6B1G7F7_9CHLR</name>
<dbReference type="InterPro" id="IPR013785">
    <property type="entry name" value="Aldolase_TIM"/>
</dbReference>
<evidence type="ECO:0000256" key="5">
    <source>
        <dbReference type="ARBA" id="ARBA00049714"/>
    </source>
</evidence>
<comment type="subunit">
    <text evidence="5">Heterotetramer of 2 PreA and 2 PreT subunits.</text>
</comment>
<comment type="caution">
    <text evidence="8">The sequence shown here is derived from an EMBL/GenBank/DDBJ whole genome shotgun (WGS) entry which is preliminary data.</text>
</comment>
<comment type="catalytic activity">
    <reaction evidence="3">
        <text>5,6-dihydrouracil + NAD(+) = uracil + NADH + H(+)</text>
        <dbReference type="Rhea" id="RHEA:20189"/>
        <dbReference type="ChEBI" id="CHEBI:15378"/>
        <dbReference type="ChEBI" id="CHEBI:15901"/>
        <dbReference type="ChEBI" id="CHEBI:17568"/>
        <dbReference type="ChEBI" id="CHEBI:57540"/>
        <dbReference type="ChEBI" id="CHEBI:57945"/>
        <dbReference type="EC" id="1.3.1.1"/>
    </reaction>
</comment>
<evidence type="ECO:0000256" key="1">
    <source>
        <dbReference type="ARBA" id="ARBA00023002"/>
    </source>
</evidence>
<evidence type="ECO:0000259" key="7">
    <source>
        <dbReference type="Pfam" id="PF01180"/>
    </source>
</evidence>
<dbReference type="EC" id="1.3.1.1" evidence="6"/>
<evidence type="ECO:0000256" key="6">
    <source>
        <dbReference type="ARBA" id="ARBA00049728"/>
    </source>
</evidence>
<dbReference type="PANTHER" id="PTHR43073">
    <property type="entry name" value="DIHYDROPYRIMIDINE DEHYDROGENASE [NADP(+)]"/>
    <property type="match status" value="1"/>
</dbReference>
<evidence type="ECO:0000256" key="3">
    <source>
        <dbReference type="ARBA" id="ARBA00048792"/>
    </source>
</evidence>
<comment type="function">
    <text evidence="4">Involved in pyrimidine base degradation. Catalyzes physiologically the reduction of uracil to 5,6-dihydrouracil (DHU) by using NADH as a specific cosubstrate. It also catalyzes the reverse reaction and the reduction of thymine to 5,6-dihydrothymine (DHT).</text>
</comment>